<feature type="binding site" evidence="1">
    <location>
        <position position="35"/>
    </location>
    <ligand>
        <name>Zn(2+)</name>
        <dbReference type="ChEBI" id="CHEBI:29105"/>
    </ligand>
</feature>
<evidence type="ECO:0000313" key="3">
    <source>
        <dbReference type="EMBL" id="PUA80116.1"/>
    </source>
</evidence>
<dbReference type="EMBL" id="PYXZ01000007">
    <property type="protein sequence ID" value="PUA80116.1"/>
    <property type="molecule type" value="Genomic_DNA"/>
</dbReference>
<feature type="binding site" evidence="1">
    <location>
        <position position="10"/>
    </location>
    <ligand>
        <name>Zn(2+)</name>
        <dbReference type="ChEBI" id="CHEBI:29105"/>
    </ligand>
</feature>
<keyword evidence="1" id="KW-0862">Zinc</keyword>
<dbReference type="RefSeq" id="WP_108345506.1">
    <property type="nucleotide sequence ID" value="NZ_PYXZ01000007.1"/>
</dbReference>
<dbReference type="Proteomes" id="UP000244867">
    <property type="component" value="Unassembled WGS sequence"/>
</dbReference>
<dbReference type="GO" id="GO:0051082">
    <property type="term" value="F:unfolded protein binding"/>
    <property type="evidence" value="ECO:0007669"/>
    <property type="project" value="UniProtKB-UniRule"/>
</dbReference>
<comment type="caution">
    <text evidence="3">The sequence shown here is derived from an EMBL/GenBank/DDBJ whole genome shotgun (WGS) entry which is preliminary data.</text>
</comment>
<comment type="similarity">
    <text evidence="1">Belongs to the ClpX chaperone family.</text>
</comment>
<organism evidence="3 4">
    <name type="scientific">Nocardioides currus</name>
    <dbReference type="NCBI Taxonomy" id="2133958"/>
    <lineage>
        <taxon>Bacteria</taxon>
        <taxon>Bacillati</taxon>
        <taxon>Actinomycetota</taxon>
        <taxon>Actinomycetes</taxon>
        <taxon>Propionibacteriales</taxon>
        <taxon>Nocardioidaceae</taxon>
        <taxon>Nocardioides</taxon>
    </lineage>
</organism>
<reference evidence="3 4" key="1">
    <citation type="submission" date="2018-03" db="EMBL/GenBank/DDBJ databases">
        <authorList>
            <person name="Keele B.F."/>
        </authorList>
    </citation>
    <scope>NUCLEOTIDE SEQUENCE [LARGE SCALE GENOMIC DNA]</scope>
    <source>
        <strain evidence="3 4">IB-3</strain>
    </source>
</reference>
<evidence type="ECO:0000259" key="2">
    <source>
        <dbReference type="PROSITE" id="PS51902"/>
    </source>
</evidence>
<keyword evidence="1" id="KW-0479">Metal-binding</keyword>
<dbReference type="SMART" id="SM00994">
    <property type="entry name" value="zf-C4_ClpX"/>
    <property type="match status" value="1"/>
</dbReference>
<dbReference type="InterPro" id="IPR059188">
    <property type="entry name" value="Znf_CLPX-like"/>
</dbReference>
<feature type="domain" description="ClpX-type ZB" evidence="2">
    <location>
        <begin position="1"/>
        <end position="51"/>
    </location>
</feature>
<evidence type="ECO:0000256" key="1">
    <source>
        <dbReference type="PROSITE-ProRule" id="PRU01250"/>
    </source>
</evidence>
<name>A0A2R7YVM5_9ACTN</name>
<feature type="binding site" evidence="1">
    <location>
        <position position="32"/>
    </location>
    <ligand>
        <name>Zn(2+)</name>
        <dbReference type="ChEBI" id="CHEBI:29105"/>
    </ligand>
</feature>
<dbReference type="InterPro" id="IPR010603">
    <property type="entry name" value="Znf_CppX_C4"/>
</dbReference>
<proteinExistence type="inferred from homology"/>
<keyword evidence="1" id="KW-0143">Chaperone</keyword>
<evidence type="ECO:0000313" key="4">
    <source>
        <dbReference type="Proteomes" id="UP000244867"/>
    </source>
</evidence>
<gene>
    <name evidence="3" type="ORF">C7S10_16375</name>
</gene>
<sequence>MDTNPAHKTCSFCGVQGTADTTFAGGLGAMMCADCVDFFHDKLSSEEGLRSISLRSRSQMPWDEMSDTEVLAKLPMIAATSAQVSAFLVDWVQIARGRGLSWTEIGHALGVSRQAAWERFSRSKPPNAGASA</sequence>
<dbReference type="GO" id="GO:0046983">
    <property type="term" value="F:protein dimerization activity"/>
    <property type="evidence" value="ECO:0007669"/>
    <property type="project" value="UniProtKB-UniRule"/>
</dbReference>
<dbReference type="GO" id="GO:0008270">
    <property type="term" value="F:zinc ion binding"/>
    <property type="evidence" value="ECO:0007669"/>
    <property type="project" value="UniProtKB-UniRule"/>
</dbReference>
<dbReference type="AlphaFoldDB" id="A0A2R7YVM5"/>
<keyword evidence="4" id="KW-1185">Reference proteome</keyword>
<feature type="binding site" evidence="1">
    <location>
        <position position="13"/>
    </location>
    <ligand>
        <name>Zn(2+)</name>
        <dbReference type="ChEBI" id="CHEBI:29105"/>
    </ligand>
</feature>
<dbReference type="GO" id="GO:0006457">
    <property type="term" value="P:protein folding"/>
    <property type="evidence" value="ECO:0007669"/>
    <property type="project" value="UniProtKB-UniRule"/>
</dbReference>
<protein>
    <recommendedName>
        <fullName evidence="2">ClpX-type ZB domain-containing protein</fullName>
    </recommendedName>
</protein>
<dbReference type="PROSITE" id="PS51902">
    <property type="entry name" value="CLPX_ZB"/>
    <property type="match status" value="1"/>
</dbReference>
<accession>A0A2R7YVM5</accession>
<dbReference type="OrthoDB" id="3579809at2"/>